<protein>
    <submittedName>
        <fullName evidence="1">Uncharacterized protein</fullName>
    </submittedName>
</protein>
<dbReference type="EMBL" id="QEVW01000015">
    <property type="protein sequence ID" value="RAW12295.1"/>
    <property type="molecule type" value="Genomic_DNA"/>
</dbReference>
<accession>A0A329QIV4</accession>
<dbReference type="Proteomes" id="UP000250642">
    <property type="component" value="Unassembled WGS sequence"/>
</dbReference>
<sequence length="40" mass="4480">MTLKEHKYKLQQFSEVTGVNVGTLSAIIKGNRSISMNQLD</sequence>
<dbReference type="InterPro" id="IPR010982">
    <property type="entry name" value="Lambda_DNA-bd_dom_sf"/>
</dbReference>
<dbReference type="SUPFAM" id="SSF47413">
    <property type="entry name" value="lambda repressor-like DNA-binding domains"/>
    <property type="match status" value="1"/>
</dbReference>
<reference evidence="1 2" key="1">
    <citation type="submission" date="2018-04" db="EMBL/GenBank/DDBJ databases">
        <title>Paenibacillus taichungensis Genome sequencing and assembly.</title>
        <authorList>
            <person name="Xu J."/>
            <person name="Rensing C."/>
            <person name="Mazhar H.S."/>
        </authorList>
    </citation>
    <scope>NUCLEOTIDE SEQUENCE [LARGE SCALE GENOMIC DNA]</scope>
    <source>
        <strain evidence="1 2">NC1</strain>
    </source>
</reference>
<evidence type="ECO:0000313" key="1">
    <source>
        <dbReference type="EMBL" id="RAW12295.1"/>
    </source>
</evidence>
<comment type="caution">
    <text evidence="1">The sequence shown here is derived from an EMBL/GenBank/DDBJ whole genome shotgun (WGS) entry which is preliminary data.</text>
</comment>
<proteinExistence type="predicted"/>
<dbReference type="GO" id="GO:0003677">
    <property type="term" value="F:DNA binding"/>
    <property type="evidence" value="ECO:0007669"/>
    <property type="project" value="InterPro"/>
</dbReference>
<name>A0A329QIV4_9BACL</name>
<organism evidence="1 2">
    <name type="scientific">Paenibacillus taichungensis</name>
    <dbReference type="NCBI Taxonomy" id="484184"/>
    <lineage>
        <taxon>Bacteria</taxon>
        <taxon>Bacillati</taxon>
        <taxon>Bacillota</taxon>
        <taxon>Bacilli</taxon>
        <taxon>Bacillales</taxon>
        <taxon>Paenibacillaceae</taxon>
        <taxon>Paenibacillus</taxon>
    </lineage>
</organism>
<evidence type="ECO:0000313" key="2">
    <source>
        <dbReference type="Proteomes" id="UP000250642"/>
    </source>
</evidence>
<dbReference type="AlphaFoldDB" id="A0A329QIV4"/>
<gene>
    <name evidence="1" type="ORF">DC345_23595</name>
</gene>